<dbReference type="KEGG" id="lcre:Pla8534_70010"/>
<reference evidence="3 4" key="1">
    <citation type="submission" date="2019-02" db="EMBL/GenBank/DDBJ databases">
        <title>Deep-cultivation of Planctomycetes and their phenomic and genomic characterization uncovers novel biology.</title>
        <authorList>
            <person name="Wiegand S."/>
            <person name="Jogler M."/>
            <person name="Boedeker C."/>
            <person name="Pinto D."/>
            <person name="Vollmers J."/>
            <person name="Rivas-Marin E."/>
            <person name="Kohn T."/>
            <person name="Peeters S.H."/>
            <person name="Heuer A."/>
            <person name="Rast P."/>
            <person name="Oberbeckmann S."/>
            <person name="Bunk B."/>
            <person name="Jeske O."/>
            <person name="Meyerdierks A."/>
            <person name="Storesund J.E."/>
            <person name="Kallscheuer N."/>
            <person name="Luecker S."/>
            <person name="Lage O.M."/>
            <person name="Pohl T."/>
            <person name="Merkel B.J."/>
            <person name="Hornburger P."/>
            <person name="Mueller R.-W."/>
            <person name="Bruemmer F."/>
            <person name="Labrenz M."/>
            <person name="Spormann A.M."/>
            <person name="Op den Camp H."/>
            <person name="Overmann J."/>
            <person name="Amann R."/>
            <person name="Jetten M.S.M."/>
            <person name="Mascher T."/>
            <person name="Medema M.H."/>
            <person name="Devos D.P."/>
            <person name="Kaster A.-K."/>
            <person name="Ovreas L."/>
            <person name="Rohde M."/>
            <person name="Galperin M.Y."/>
            <person name="Jogler C."/>
        </authorList>
    </citation>
    <scope>NUCLEOTIDE SEQUENCE [LARGE SCALE GENOMIC DNA]</scope>
    <source>
        <strain evidence="3 4">Pla85_3_4</strain>
    </source>
</reference>
<feature type="compositionally biased region" description="Polar residues" evidence="1">
    <location>
        <begin position="943"/>
        <end position="957"/>
    </location>
</feature>
<feature type="compositionally biased region" description="Polar residues" evidence="1">
    <location>
        <begin position="429"/>
        <end position="455"/>
    </location>
</feature>
<evidence type="ECO:0000256" key="2">
    <source>
        <dbReference type="SAM" id="Phobius"/>
    </source>
</evidence>
<dbReference type="OrthoDB" id="238862at2"/>
<sequence>MAKVRRIVRKVEPLGQREFDEQQWPVNLALFVLGGFLMGATIAYLFNSPWYIFWPVLCAVPVAIGLLMVALRYISSRFIRRTMQLAFVIGVVVHLLLAILMFEVAVFVKYGTIVPPVAQLIKPRKIVTIPDYTALSPDPNKRLKQDFDLPIETKEPERQPEEIDRQDTRPEEAPTEPQPIPTPESERTVDPAVIERQTPQETTPREADTQSKLSRQDRAVKPRVSTPVEPANPAPKVSQNSDQPSAKLTEPTKQQTANAQAPTAALTPDLNTPTPQQQARMVRQPTQETLRPETTAQPTLERATPTPTPVTPQTQVAAVQPPSQSRQNQPDAPQPSTLSPSRQQTASPERQPTAVEPVPDPRVDPSAALARRETPTEVQPNVAQTPVEVPNQRTRITARPTVAPPTQVATPTQAPAPAPQQPSDAIARTSPTQRSSTEPQVQRETPAPQVNTSVSQPTPAAMRRTTADTPTPTTQAQATPTPRRSPSTPQAMAQANPVETPASTNLAQNPASTQLAPAPTSTSRQSPSSTSIARAETEPTPAPPSTATAAAPQKRSTPTENAPAPTTNPSPAPTPQRSTAPPTAAPTAATVALPSTAPTTAPATGSQVAAQTSPVQQTTASRQIQTERAVAEPSPSAQPTPTNTPSVARRQSDQSPSVAAAEAAPTPSTQRSTATPSTNPTTVAQAAPVASQAAPTAAAPSVRPNTLTTSKQTSESPLAAPTSDTAPAPQTAPSTAQTASMAPRRPASEATPSLTETPSPATSQVARATGSPNVSPSPSTAEVAVSAAPTAAPAAQPGIEATARTSETQRNSTASQIQAVSPTASAPSLAAANPTASPTSIARRESPANAPAVTTAAADAATPQRSQTNAAAASTSVAAAAPAAVADAPTAAAPTPSAVATSTSKQAPGENHAAMANADPTALGPAASNPTATAAVAPRRQPNAESAPTTAQAAVSQPTRRESTTTTPSATTSADQVATSTAAVSSDNPQPRPASSDVARQPTTSPGATISQPSLADPSASPTTQVAQAVPQRANAADTPTLNPQAAPTNSPARTAQLAPAPVSPTAIESPAVALADRAAGHASAQPAQMALTRSTNGAAGVGESANMDRSMPAANNPSFVASAAAIRPKTTQTEEGPSLSPSELAQVSRSQADAQRPNSPYQATPVEIPNVAGSREPSEQTASASAALNQQASNADKGPVSAAAGVVEIDLGPTRIMAEFETGRAGGGGQPTLNPDTHAHEIARAATGGAPQMAMTADTVAVQAAAPTADGGGQPQVPQAQTEATALARTDSGGGEPATGGPATSTETGPPSELSTASQIAQAALQKAEAADAAPGEATAGGALDDEEEERRRRQAERLARSRASGANQLALGAPTTADLPRSPSTTAAGGATGGPQIAAALTTTRQPADAAAGGAPAAGGGPSAAAASGPPTEPGGGQTIAAAAPQRAAAAAGGQPPAGEAADSPQQIARAASGGSPPGLAGALAVAALPQSPAVSASGGAPSTSALAVNDQSAAPTKVDVGGAPAGGGPSAAAQAGPRAPQGGGEQVAQAVMPRVEAGGGQPETGQAAAAEQLARASGGQPQLALGGPSLADTAAAPSPLTPGAPGAPGAESSPTALAAAKASVSGGSPAAGGGPSAAASAGPPVEPGGGAVIAAVKTGRSETAEAMPGAPTEGGGTGTPTRTATGPLFAAAVQAELPTLSGMPSSSGAPTGPAIAAQGVTTTRAASGGVTGPASQEPAGAMAGPAAILAQTDPTASAGVQAGNRRSTDGSGAEGPTLAVGDAPGSPGRTSNTASVPQGLLTLAMVPTPEMGGPSAAPAPGAGNSAGDMSDMADDMDIGPMSRDSEGGLAVQIAAAEGPGGVGSRIAVDVGLPGRRSQADSMEVTFTSPTRFPRQEAGGKLNFNTSAVVRADAFRGRRSPDRGETGGGSVGGPPPETEESIELGLLFLARHQSPDGSWSFQNFAAGRGEAYKDESAVMLSDTAATALAMLAFQGAGYTHREHKHQVHVSQAIAWMKKNQKEDGDLFVVQTDDAANNAARLYSHAIAAQALCEAYGLTQDPELKEAAQKSIDFIVKAQDKRIGGWRYTPGQGADTSVTGWMMMALYVGKISGLEVPDEAFDRIHNWLDLASASEQQPYRFRYNPLAPDTEEQRHGRSPTKVMTAVGLLMRLYSGWRRDNPNMIAGAEYLSKRLPSMGTERDPQRDTYYWYYATQVMFHMGGKYWDDWYGQLHPLLVSTQVQRGPFAGSWNPRTPVKDLWGPHGGRVYVTTMNLLSLEIYFRHSPLYEDIAK</sequence>
<feature type="compositionally biased region" description="Low complexity" evidence="1">
    <location>
        <begin position="575"/>
        <end position="604"/>
    </location>
</feature>
<dbReference type="CDD" id="cd00688">
    <property type="entry name" value="ISOPREN_C2_like"/>
    <property type="match status" value="1"/>
</dbReference>
<feature type="compositionally biased region" description="Low complexity" evidence="1">
    <location>
        <begin position="925"/>
        <end position="938"/>
    </location>
</feature>
<feature type="compositionally biased region" description="Low complexity" evidence="1">
    <location>
        <begin position="1443"/>
        <end position="1464"/>
    </location>
</feature>
<protein>
    <submittedName>
        <fullName evidence="3">Uncharacterized protein</fullName>
    </submittedName>
</protein>
<feature type="compositionally biased region" description="Basic and acidic residues" evidence="1">
    <location>
        <begin position="203"/>
        <end position="220"/>
    </location>
</feature>
<feature type="compositionally biased region" description="Polar residues" evidence="1">
    <location>
        <begin position="269"/>
        <end position="298"/>
    </location>
</feature>
<feature type="compositionally biased region" description="Polar residues" evidence="1">
    <location>
        <begin position="1307"/>
        <end position="1319"/>
    </location>
</feature>
<feature type="compositionally biased region" description="Low complexity" evidence="1">
    <location>
        <begin position="1815"/>
        <end position="1833"/>
    </location>
</feature>
<feature type="compositionally biased region" description="Polar residues" evidence="1">
    <location>
        <begin position="635"/>
        <end position="646"/>
    </location>
</feature>
<dbReference type="EMBL" id="CP036433">
    <property type="protein sequence ID" value="QDU99090.1"/>
    <property type="molecule type" value="Genomic_DNA"/>
</dbReference>
<feature type="compositionally biased region" description="Low complexity" evidence="1">
    <location>
        <begin position="964"/>
        <end position="974"/>
    </location>
</feature>
<feature type="compositionally biased region" description="Polar residues" evidence="1">
    <location>
        <begin position="975"/>
        <end position="989"/>
    </location>
</feature>
<feature type="transmembrane region" description="Helical" evidence="2">
    <location>
        <begin position="85"/>
        <end position="108"/>
    </location>
</feature>
<feature type="compositionally biased region" description="Polar residues" evidence="1">
    <location>
        <begin position="501"/>
        <end position="515"/>
    </location>
</feature>
<evidence type="ECO:0000256" key="1">
    <source>
        <dbReference type="SAM" id="MobiDB-lite"/>
    </source>
</evidence>
<feature type="transmembrane region" description="Helical" evidence="2">
    <location>
        <begin position="26"/>
        <end position="46"/>
    </location>
</feature>
<feature type="region of interest" description="Disordered" evidence="1">
    <location>
        <begin position="1757"/>
        <end position="1838"/>
    </location>
</feature>
<accession>A0A518E4R1</accession>
<feature type="compositionally biased region" description="Low complexity" evidence="1">
    <location>
        <begin position="311"/>
        <end position="322"/>
    </location>
</feature>
<dbReference type="Proteomes" id="UP000317648">
    <property type="component" value="Chromosome"/>
</dbReference>
<feature type="region of interest" description="Disordered" evidence="1">
    <location>
        <begin position="1577"/>
        <end position="1687"/>
    </location>
</feature>
<keyword evidence="2" id="KW-0812">Transmembrane</keyword>
<feature type="region of interest" description="Disordered" evidence="1">
    <location>
        <begin position="1078"/>
        <end position="1200"/>
    </location>
</feature>
<feature type="compositionally biased region" description="Polar residues" evidence="1">
    <location>
        <begin position="1001"/>
        <end position="1027"/>
    </location>
</feature>
<feature type="compositionally biased region" description="Low complexity" evidence="1">
    <location>
        <begin position="680"/>
        <end position="702"/>
    </location>
</feature>
<feature type="compositionally biased region" description="Polar residues" evidence="1">
    <location>
        <begin position="703"/>
        <end position="715"/>
    </location>
</feature>
<feature type="compositionally biased region" description="Polar residues" evidence="1">
    <location>
        <begin position="666"/>
        <end position="679"/>
    </location>
</feature>
<feature type="compositionally biased region" description="Low complexity" evidence="1">
    <location>
        <begin position="251"/>
        <end position="268"/>
    </location>
</feature>
<feature type="compositionally biased region" description="Low complexity" evidence="1">
    <location>
        <begin position="870"/>
        <end position="904"/>
    </location>
</feature>
<feature type="compositionally biased region" description="Polar residues" evidence="1">
    <location>
        <begin position="750"/>
        <end position="773"/>
    </location>
</feature>
<feature type="compositionally biased region" description="Low complexity" evidence="1">
    <location>
        <begin position="774"/>
        <end position="795"/>
    </location>
</feature>
<feature type="compositionally biased region" description="Polar residues" evidence="1">
    <location>
        <begin position="237"/>
        <end position="246"/>
    </location>
</feature>
<evidence type="ECO:0000313" key="4">
    <source>
        <dbReference type="Proteomes" id="UP000317648"/>
    </source>
</evidence>
<name>A0A518E4R1_9BACT</name>
<feature type="compositionally biased region" description="Polar residues" evidence="1">
    <location>
        <begin position="1038"/>
        <end position="1054"/>
    </location>
</feature>
<feature type="compositionally biased region" description="Polar residues" evidence="1">
    <location>
        <begin position="605"/>
        <end position="626"/>
    </location>
</feature>
<feature type="transmembrane region" description="Helical" evidence="2">
    <location>
        <begin position="52"/>
        <end position="73"/>
    </location>
</feature>
<feature type="compositionally biased region" description="Low complexity" evidence="1">
    <location>
        <begin position="819"/>
        <end position="863"/>
    </location>
</feature>
<feature type="compositionally biased region" description="Basic and acidic residues" evidence="1">
    <location>
        <begin position="1351"/>
        <end position="1361"/>
    </location>
</feature>
<feature type="region of interest" description="Disordered" evidence="1">
    <location>
        <begin position="139"/>
        <end position="1065"/>
    </location>
</feature>
<keyword evidence="4" id="KW-1185">Reference proteome</keyword>
<feature type="region of interest" description="Disordered" evidence="1">
    <location>
        <begin position="1267"/>
        <end position="1479"/>
    </location>
</feature>
<feature type="compositionally biased region" description="Polar residues" evidence="1">
    <location>
        <begin position="323"/>
        <end position="350"/>
    </location>
</feature>
<feature type="compositionally biased region" description="Low complexity" evidence="1">
    <location>
        <begin position="456"/>
        <end position="489"/>
    </location>
</feature>
<feature type="compositionally biased region" description="Low complexity" evidence="1">
    <location>
        <begin position="1533"/>
        <end position="1543"/>
    </location>
</feature>
<feature type="compositionally biased region" description="Low complexity" evidence="1">
    <location>
        <begin position="1596"/>
        <end position="1631"/>
    </location>
</feature>
<feature type="compositionally biased region" description="Low complexity" evidence="1">
    <location>
        <begin position="545"/>
        <end position="565"/>
    </location>
</feature>
<organism evidence="3 4">
    <name type="scientific">Lignipirellula cremea</name>
    <dbReference type="NCBI Taxonomy" id="2528010"/>
    <lineage>
        <taxon>Bacteria</taxon>
        <taxon>Pseudomonadati</taxon>
        <taxon>Planctomycetota</taxon>
        <taxon>Planctomycetia</taxon>
        <taxon>Pirellulales</taxon>
        <taxon>Pirellulaceae</taxon>
        <taxon>Lignipirellula</taxon>
    </lineage>
</organism>
<feature type="region of interest" description="Disordered" evidence="1">
    <location>
        <begin position="1513"/>
        <end position="1549"/>
    </location>
</feature>
<dbReference type="RefSeq" id="WP_145058838.1">
    <property type="nucleotide sequence ID" value="NZ_CP036433.1"/>
</dbReference>
<feature type="compositionally biased region" description="Low complexity" evidence="1">
    <location>
        <begin position="716"/>
        <end position="743"/>
    </location>
</feature>
<feature type="compositionally biased region" description="Low complexity" evidence="1">
    <location>
        <begin position="1320"/>
        <end position="1344"/>
    </location>
</feature>
<proteinExistence type="predicted"/>
<evidence type="ECO:0000313" key="3">
    <source>
        <dbReference type="EMBL" id="QDU99090.1"/>
    </source>
</evidence>
<feature type="compositionally biased region" description="Low complexity" evidence="1">
    <location>
        <begin position="400"/>
        <end position="413"/>
    </location>
</feature>
<feature type="compositionally biased region" description="Polar residues" evidence="1">
    <location>
        <begin position="1130"/>
        <end position="1163"/>
    </location>
</feature>
<dbReference type="SUPFAM" id="SSF48239">
    <property type="entry name" value="Terpenoid cyclases/Protein prenyltransferases"/>
    <property type="match status" value="1"/>
</dbReference>
<feature type="compositionally biased region" description="Low complexity" evidence="1">
    <location>
        <begin position="516"/>
        <end position="533"/>
    </location>
</feature>
<dbReference type="InterPro" id="IPR008930">
    <property type="entry name" value="Terpenoid_cyclase/PrenylTrfase"/>
</dbReference>
<feature type="region of interest" description="Disordered" evidence="1">
    <location>
        <begin position="1915"/>
        <end position="1940"/>
    </location>
</feature>
<feature type="compositionally biased region" description="Low complexity" evidence="1">
    <location>
        <begin position="1183"/>
        <end position="1196"/>
    </location>
</feature>
<gene>
    <name evidence="3" type="ORF">Pla8534_70010</name>
</gene>
<keyword evidence="2" id="KW-0472">Membrane</keyword>
<feature type="compositionally biased region" description="Basic and acidic residues" evidence="1">
    <location>
        <begin position="1915"/>
        <end position="1927"/>
    </location>
</feature>
<feature type="compositionally biased region" description="Basic and acidic residues" evidence="1">
    <location>
        <begin position="139"/>
        <end position="172"/>
    </location>
</feature>
<feature type="compositionally biased region" description="Polar residues" evidence="1">
    <location>
        <begin position="803"/>
        <end position="818"/>
    </location>
</feature>
<keyword evidence="2" id="KW-1133">Transmembrane helix</keyword>
<dbReference type="Gene3D" id="1.50.10.20">
    <property type="match status" value="1"/>
</dbReference>